<organism evidence="2 3">
    <name type="scientific">Mesorhabditis spiculigera</name>
    <dbReference type="NCBI Taxonomy" id="96644"/>
    <lineage>
        <taxon>Eukaryota</taxon>
        <taxon>Metazoa</taxon>
        <taxon>Ecdysozoa</taxon>
        <taxon>Nematoda</taxon>
        <taxon>Chromadorea</taxon>
        <taxon>Rhabditida</taxon>
        <taxon>Rhabditina</taxon>
        <taxon>Rhabditomorpha</taxon>
        <taxon>Rhabditoidea</taxon>
        <taxon>Rhabditidae</taxon>
        <taxon>Mesorhabditinae</taxon>
        <taxon>Mesorhabditis</taxon>
    </lineage>
</organism>
<feature type="chain" id="PRO_5041213327" evidence="1">
    <location>
        <begin position="21"/>
        <end position="165"/>
    </location>
</feature>
<evidence type="ECO:0000313" key="3">
    <source>
        <dbReference type="Proteomes" id="UP001177023"/>
    </source>
</evidence>
<name>A0AA36CSV3_9BILA</name>
<sequence length="165" mass="18822">MTGSILFSGCILALVALSTAEPWNCADPEHGVCYENKGGDDASRVCRYLSNIHHNDCPSCSDQFLDDYRTNNCGRAEGLFHTRLTCGERQTDGLCKETYDRSAKDCFDLAHFGLCAYEEQIAFCDNSRPYRIYYLTQKMLELNAWEDVQCRRERIDVIREALGLH</sequence>
<protein>
    <submittedName>
        <fullName evidence="2">Uncharacterized protein</fullName>
    </submittedName>
</protein>
<dbReference type="AlphaFoldDB" id="A0AA36CSV3"/>
<accession>A0AA36CSV3</accession>
<keyword evidence="3" id="KW-1185">Reference proteome</keyword>
<gene>
    <name evidence="2" type="ORF">MSPICULIGERA_LOCUS12563</name>
</gene>
<keyword evidence="1" id="KW-0732">Signal</keyword>
<reference evidence="2" key="1">
    <citation type="submission" date="2023-06" db="EMBL/GenBank/DDBJ databases">
        <authorList>
            <person name="Delattre M."/>
        </authorList>
    </citation>
    <scope>NUCLEOTIDE SEQUENCE</scope>
    <source>
        <strain evidence="2">AF72</strain>
    </source>
</reference>
<feature type="signal peptide" evidence="1">
    <location>
        <begin position="1"/>
        <end position="20"/>
    </location>
</feature>
<evidence type="ECO:0000256" key="1">
    <source>
        <dbReference type="SAM" id="SignalP"/>
    </source>
</evidence>
<dbReference type="Proteomes" id="UP001177023">
    <property type="component" value="Unassembled WGS sequence"/>
</dbReference>
<comment type="caution">
    <text evidence="2">The sequence shown here is derived from an EMBL/GenBank/DDBJ whole genome shotgun (WGS) entry which is preliminary data.</text>
</comment>
<evidence type="ECO:0000313" key="2">
    <source>
        <dbReference type="EMBL" id="CAJ0574223.1"/>
    </source>
</evidence>
<dbReference type="EMBL" id="CATQJA010002628">
    <property type="protein sequence ID" value="CAJ0574223.1"/>
    <property type="molecule type" value="Genomic_DNA"/>
</dbReference>
<proteinExistence type="predicted"/>
<feature type="non-terminal residue" evidence="2">
    <location>
        <position position="1"/>
    </location>
</feature>